<dbReference type="RefSeq" id="WP_120114211.1">
    <property type="nucleotide sequence ID" value="NZ_QXQB01000008.1"/>
</dbReference>
<comment type="caution">
    <text evidence="2">The sequence shown here is derived from an EMBL/GenBank/DDBJ whole genome shotgun (WGS) entry which is preliminary data.</text>
</comment>
<accession>A0A3A6PAY1</accession>
<organism evidence="2 3">
    <name type="scientific">Paenibacillus pinisoli</name>
    <dbReference type="NCBI Taxonomy" id="1276110"/>
    <lineage>
        <taxon>Bacteria</taxon>
        <taxon>Bacillati</taxon>
        <taxon>Bacillota</taxon>
        <taxon>Bacilli</taxon>
        <taxon>Bacillales</taxon>
        <taxon>Paenibacillaceae</taxon>
        <taxon>Paenibacillus</taxon>
    </lineage>
</organism>
<keyword evidence="3" id="KW-1185">Reference proteome</keyword>
<keyword evidence="1" id="KW-0732">Signal</keyword>
<proteinExistence type="predicted"/>
<feature type="signal peptide" evidence="1">
    <location>
        <begin position="1"/>
        <end position="25"/>
    </location>
</feature>
<evidence type="ECO:0000313" key="3">
    <source>
        <dbReference type="Proteomes" id="UP000267798"/>
    </source>
</evidence>
<evidence type="ECO:0008006" key="4">
    <source>
        <dbReference type="Google" id="ProtNLM"/>
    </source>
</evidence>
<dbReference type="Gene3D" id="2.50.20.20">
    <property type="match status" value="1"/>
</dbReference>
<feature type="chain" id="PRO_5038645345" description="Lipoprotein" evidence="1">
    <location>
        <begin position="26"/>
        <end position="353"/>
    </location>
</feature>
<dbReference type="PROSITE" id="PS51257">
    <property type="entry name" value="PROKAR_LIPOPROTEIN"/>
    <property type="match status" value="1"/>
</dbReference>
<dbReference type="AlphaFoldDB" id="A0A3A6PAY1"/>
<protein>
    <recommendedName>
        <fullName evidence="4">Lipoprotein</fullName>
    </recommendedName>
</protein>
<name>A0A3A6PAY1_9BACL</name>
<evidence type="ECO:0000313" key="2">
    <source>
        <dbReference type="EMBL" id="RJX36816.1"/>
    </source>
</evidence>
<dbReference type="OrthoDB" id="2657915at2"/>
<sequence>MKQVKQAAIITMIILTMIIAGCSSSAPPKTAFEAATAKTAAAESYKVSMTMQLDELEFPDAGGVDASLFSPAQVAGIVKDATIKADVAYSSEPMRADVKLEVILPGMMDMKLAVPMIITEKVMYVQVPSLPMFGIPESLVGKYIEFDLEELAKQEGVDSLNLNVAEQQKMVQDLSAALLKHFDEKTYFSTVKAEEAGLPEGLKVDQVVKFAINADNYPQTVETIVNKALPEILDILMNNKAYLESAGIEKADLEEVKTSLETNKTELLNFLQNDLKFNVLEITGGIKDKYLVYQNGKISVQMKDSESGLDAKFGGSFSAQYSELNKKIEFPALPTDALTPDQLAEEFGGMAGL</sequence>
<dbReference type="EMBL" id="QXQB01000008">
    <property type="protein sequence ID" value="RJX36816.1"/>
    <property type="molecule type" value="Genomic_DNA"/>
</dbReference>
<reference evidence="2 3" key="1">
    <citation type="submission" date="2018-09" db="EMBL/GenBank/DDBJ databases">
        <title>Paenibacillus aracenensis nov. sp. isolated from a cave in southern Spain.</title>
        <authorList>
            <person name="Jurado V."/>
            <person name="Gutierrez-Patricio S."/>
            <person name="Gonzalez-Pimentel J.L."/>
            <person name="Miller A.Z."/>
            <person name="Laiz L."/>
            <person name="Saiz-Jimenez C."/>
        </authorList>
    </citation>
    <scope>NUCLEOTIDE SEQUENCE [LARGE SCALE GENOMIC DNA]</scope>
    <source>
        <strain evidence="2 3">JCM 19203</strain>
    </source>
</reference>
<evidence type="ECO:0000256" key="1">
    <source>
        <dbReference type="SAM" id="SignalP"/>
    </source>
</evidence>
<dbReference type="Proteomes" id="UP000267798">
    <property type="component" value="Unassembled WGS sequence"/>
</dbReference>
<gene>
    <name evidence="2" type="ORF">D3P09_25210</name>
</gene>